<organism evidence="1 2">
    <name type="scientific">Romanomermis culicivorax</name>
    <name type="common">Nematode worm</name>
    <dbReference type="NCBI Taxonomy" id="13658"/>
    <lineage>
        <taxon>Eukaryota</taxon>
        <taxon>Metazoa</taxon>
        <taxon>Ecdysozoa</taxon>
        <taxon>Nematoda</taxon>
        <taxon>Enoplea</taxon>
        <taxon>Dorylaimia</taxon>
        <taxon>Mermithida</taxon>
        <taxon>Mermithoidea</taxon>
        <taxon>Mermithidae</taxon>
        <taxon>Romanomermis</taxon>
    </lineage>
</organism>
<accession>A0A915IT29</accession>
<dbReference type="WBParaSite" id="nRc.2.0.1.t17025-RA">
    <property type="protein sequence ID" value="nRc.2.0.1.t17025-RA"/>
    <property type="gene ID" value="nRc.2.0.1.g17025"/>
</dbReference>
<protein>
    <submittedName>
        <fullName evidence="2">Uncharacterized protein</fullName>
    </submittedName>
</protein>
<evidence type="ECO:0000313" key="1">
    <source>
        <dbReference type="Proteomes" id="UP000887565"/>
    </source>
</evidence>
<name>A0A915IT29_ROMCU</name>
<evidence type="ECO:0000313" key="2">
    <source>
        <dbReference type="WBParaSite" id="nRc.2.0.1.t17025-RA"/>
    </source>
</evidence>
<sequence>MVEYELFVEKRQAIDAQRVCNLQFKKALPLTSFIMASDSFFSNNLKPAVAITAAGVSCHNFFGIKICAFFNNGSKSAEI</sequence>
<proteinExistence type="predicted"/>
<dbReference type="Proteomes" id="UP000887565">
    <property type="component" value="Unplaced"/>
</dbReference>
<keyword evidence="1" id="KW-1185">Reference proteome</keyword>
<reference evidence="2" key="1">
    <citation type="submission" date="2022-11" db="UniProtKB">
        <authorList>
            <consortium name="WormBaseParasite"/>
        </authorList>
    </citation>
    <scope>IDENTIFICATION</scope>
</reference>
<dbReference type="AlphaFoldDB" id="A0A915IT29"/>